<evidence type="ECO:0000313" key="8">
    <source>
        <dbReference type="Proteomes" id="UP000008942"/>
    </source>
</evidence>
<name>A0ABN0GMS9_BAREL</name>
<dbReference type="InterPro" id="IPR038532">
    <property type="entry name" value="NDUFS4-like_sf"/>
</dbReference>
<dbReference type="RefSeq" id="WP_005773445.1">
    <property type="nucleotide sequence ID" value="NZ_JH725139.1"/>
</dbReference>
<evidence type="ECO:0000256" key="4">
    <source>
        <dbReference type="ARBA" id="ARBA00022946"/>
    </source>
</evidence>
<protein>
    <recommendedName>
        <fullName evidence="9">ETC complex I subunit conserved region</fullName>
    </recommendedName>
</protein>
<dbReference type="PANTHER" id="PTHR12219:SF8">
    <property type="entry name" value="NADH DEHYDROGENASE [UBIQUINONE] IRON-SULFUR PROTEIN 4, MITOCHONDRIAL"/>
    <property type="match status" value="1"/>
</dbReference>
<evidence type="ECO:0000313" key="7">
    <source>
        <dbReference type="EMBL" id="EJF84747.1"/>
    </source>
</evidence>
<keyword evidence="5" id="KW-0249">Electron transport</keyword>
<keyword evidence="3" id="KW-0679">Respiratory chain</keyword>
<gene>
    <name evidence="7" type="ORF">MCU_00325</name>
</gene>
<reference evidence="7 8" key="1">
    <citation type="submission" date="2012-03" db="EMBL/GenBank/DDBJ databases">
        <title>The Genome Sequence of Bartonella elizabethae Re6043vi.</title>
        <authorList>
            <consortium name="The Broad Institute Genome Sequencing Platform"/>
            <consortium name="The Broad Institute Genome Sequencing Center for Infectious Disease"/>
            <person name="Feldgarden M."/>
            <person name="Kirby J."/>
            <person name="Kosoy M."/>
            <person name="Birtles R."/>
            <person name="Probert W.S."/>
            <person name="Chiaraviglio L."/>
            <person name="Young S.K."/>
            <person name="Zeng Q."/>
            <person name="Gargeya S."/>
            <person name="Fitzgerald M."/>
            <person name="Haas B."/>
            <person name="Abouelleil A."/>
            <person name="Alvarado L."/>
            <person name="Arachchi H.M."/>
            <person name="Berlin A."/>
            <person name="Chapman S.B."/>
            <person name="Gearin G."/>
            <person name="Goldberg J."/>
            <person name="Griggs A."/>
            <person name="Gujja S."/>
            <person name="Hansen M."/>
            <person name="Heiman D."/>
            <person name="Howarth C."/>
            <person name="Larimer J."/>
            <person name="Lui A."/>
            <person name="MacDonald P.J.P."/>
            <person name="McCowen C."/>
            <person name="Montmayeur A."/>
            <person name="Murphy C."/>
            <person name="Neiman D."/>
            <person name="Pearson M."/>
            <person name="Priest M."/>
            <person name="Roberts A."/>
            <person name="Saif S."/>
            <person name="Shea T."/>
            <person name="Sisk P."/>
            <person name="Stolte C."/>
            <person name="Sykes S."/>
            <person name="Wortman J."/>
            <person name="Nusbaum C."/>
            <person name="Birren B."/>
        </authorList>
    </citation>
    <scope>NUCLEOTIDE SEQUENCE [LARGE SCALE GENOMIC DNA]</scope>
    <source>
        <strain evidence="7 8">Re6043vi</strain>
    </source>
</reference>
<proteinExistence type="predicted"/>
<dbReference type="PANTHER" id="PTHR12219">
    <property type="entry name" value="NADH-UBIQUINONE OXIDOREDUCTASE"/>
    <property type="match status" value="1"/>
</dbReference>
<organism evidence="7 8">
    <name type="scientific">Bartonella elizabethae Re6043vi</name>
    <dbReference type="NCBI Taxonomy" id="1094554"/>
    <lineage>
        <taxon>Bacteria</taxon>
        <taxon>Pseudomonadati</taxon>
        <taxon>Pseudomonadota</taxon>
        <taxon>Alphaproteobacteria</taxon>
        <taxon>Hyphomicrobiales</taxon>
        <taxon>Bartonellaceae</taxon>
        <taxon>Bartonella</taxon>
    </lineage>
</organism>
<dbReference type="InterPro" id="IPR006885">
    <property type="entry name" value="NADH_UbQ_FeS_4_mit-like"/>
</dbReference>
<evidence type="ECO:0000256" key="6">
    <source>
        <dbReference type="ARBA" id="ARBA00023136"/>
    </source>
</evidence>
<evidence type="ECO:0000256" key="3">
    <source>
        <dbReference type="ARBA" id="ARBA00022660"/>
    </source>
</evidence>
<evidence type="ECO:0000256" key="2">
    <source>
        <dbReference type="ARBA" id="ARBA00022448"/>
    </source>
</evidence>
<dbReference type="EMBL" id="AILW01000002">
    <property type="protein sequence ID" value="EJF84747.1"/>
    <property type="molecule type" value="Genomic_DNA"/>
</dbReference>
<dbReference type="Gene3D" id="3.30.160.190">
    <property type="entry name" value="atu1810 like domain"/>
    <property type="match status" value="1"/>
</dbReference>
<keyword evidence="8" id="KW-1185">Reference proteome</keyword>
<evidence type="ECO:0000256" key="5">
    <source>
        <dbReference type="ARBA" id="ARBA00022982"/>
    </source>
</evidence>
<evidence type="ECO:0008006" key="9">
    <source>
        <dbReference type="Google" id="ProtNLM"/>
    </source>
</evidence>
<dbReference type="Pfam" id="PF04800">
    <property type="entry name" value="NDUS4"/>
    <property type="match status" value="1"/>
</dbReference>
<accession>A0ABN0GMS9</accession>
<keyword evidence="4" id="KW-0809">Transit peptide</keyword>
<dbReference type="Proteomes" id="UP000008942">
    <property type="component" value="Unassembled WGS sequence"/>
</dbReference>
<sequence>MIARIYSPAKTAMQSGKGNTGFWILQYEPMKAKMLEPLMGYTATSDMNSQVRIRFNRKEEAIAFARKNAIPYRVEKIHMSIRRAVSYSDNFRSDRQQSWTH</sequence>
<comment type="caution">
    <text evidence="7">The sequence shown here is derived from an EMBL/GenBank/DDBJ whole genome shotgun (WGS) entry which is preliminary data.</text>
</comment>
<evidence type="ECO:0000256" key="1">
    <source>
        <dbReference type="ARBA" id="ARBA00004370"/>
    </source>
</evidence>
<comment type="subcellular location">
    <subcellularLocation>
        <location evidence="1">Membrane</location>
    </subcellularLocation>
</comment>
<keyword evidence="6" id="KW-0472">Membrane</keyword>
<keyword evidence="2" id="KW-0813">Transport</keyword>